<dbReference type="RefSeq" id="WP_306422063.1">
    <property type="nucleotide sequence ID" value="NZ_BOSM01000008.1"/>
</dbReference>
<dbReference type="EMBL" id="BOSM01000008">
    <property type="protein sequence ID" value="GIP60202.1"/>
    <property type="molecule type" value="Genomic_DNA"/>
</dbReference>
<gene>
    <name evidence="9" type="ORF">J15TS10_40160</name>
</gene>
<keyword evidence="4" id="KW-1005">Bacterial flagellum biogenesis</keyword>
<name>A0ABQ4MWA6_9BACL</name>
<accession>A0ABQ4MWA6</accession>
<evidence type="ECO:0000313" key="9">
    <source>
        <dbReference type="EMBL" id="GIP60202.1"/>
    </source>
</evidence>
<keyword evidence="3" id="KW-0678">Repressor</keyword>
<dbReference type="NCBIfam" id="TIGR03824">
    <property type="entry name" value="FlgM_jcvi"/>
    <property type="match status" value="1"/>
</dbReference>
<evidence type="ECO:0000256" key="3">
    <source>
        <dbReference type="ARBA" id="ARBA00022491"/>
    </source>
</evidence>
<feature type="domain" description="Anti-sigma-28 factor FlgM C-terminal" evidence="8">
    <location>
        <begin position="35"/>
        <end position="85"/>
    </location>
</feature>
<dbReference type="InterPro" id="IPR035890">
    <property type="entry name" value="Anti-sigma-28_factor_FlgM_sf"/>
</dbReference>
<dbReference type="Pfam" id="PF04316">
    <property type="entry name" value="FlgM"/>
    <property type="match status" value="1"/>
</dbReference>
<keyword evidence="10" id="KW-1185">Reference proteome</keyword>
<feature type="region of interest" description="Disordered" evidence="7">
    <location>
        <begin position="1"/>
        <end position="36"/>
    </location>
</feature>
<dbReference type="Proteomes" id="UP000681290">
    <property type="component" value="Unassembled WGS sequence"/>
</dbReference>
<dbReference type="InterPro" id="IPR031316">
    <property type="entry name" value="FlgM_C"/>
</dbReference>
<comment type="caution">
    <text evidence="9">The sequence shown here is derived from an EMBL/GenBank/DDBJ whole genome shotgun (WGS) entry which is preliminary data.</text>
</comment>
<evidence type="ECO:0000256" key="4">
    <source>
        <dbReference type="ARBA" id="ARBA00022795"/>
    </source>
</evidence>
<evidence type="ECO:0000256" key="2">
    <source>
        <dbReference type="ARBA" id="ARBA00017823"/>
    </source>
</evidence>
<evidence type="ECO:0000313" key="10">
    <source>
        <dbReference type="Proteomes" id="UP000681290"/>
    </source>
</evidence>
<organism evidence="9 10">
    <name type="scientific">Paenibacillus woosongensis</name>
    <dbReference type="NCBI Taxonomy" id="307580"/>
    <lineage>
        <taxon>Bacteria</taxon>
        <taxon>Bacillati</taxon>
        <taxon>Bacillota</taxon>
        <taxon>Bacilli</taxon>
        <taxon>Bacillales</taxon>
        <taxon>Paenibacillaceae</taxon>
        <taxon>Paenibacillus</taxon>
    </lineage>
</organism>
<keyword evidence="5" id="KW-0805">Transcription regulation</keyword>
<evidence type="ECO:0000256" key="1">
    <source>
        <dbReference type="ARBA" id="ARBA00005322"/>
    </source>
</evidence>
<comment type="similarity">
    <text evidence="1">Belongs to the FlgM family.</text>
</comment>
<sequence length="99" mass="11366">MNLKINETGRINGVNPYQRNVENRDTSVDKKKQRDQLSISSEARIMLEEHNQVQDPKRMERIAELKKAVSTGTYHVEASKLAEKMAPYFKSFVDPGDSK</sequence>
<dbReference type="InterPro" id="IPR007412">
    <property type="entry name" value="FlgM"/>
</dbReference>
<feature type="compositionally biased region" description="Basic and acidic residues" evidence="7">
    <location>
        <begin position="21"/>
        <end position="35"/>
    </location>
</feature>
<evidence type="ECO:0000256" key="5">
    <source>
        <dbReference type="ARBA" id="ARBA00023015"/>
    </source>
</evidence>
<keyword evidence="6" id="KW-0804">Transcription</keyword>
<evidence type="ECO:0000259" key="8">
    <source>
        <dbReference type="Pfam" id="PF04316"/>
    </source>
</evidence>
<protein>
    <recommendedName>
        <fullName evidence="2">Negative regulator of flagellin synthesis</fullName>
    </recommendedName>
</protein>
<evidence type="ECO:0000256" key="7">
    <source>
        <dbReference type="SAM" id="MobiDB-lite"/>
    </source>
</evidence>
<proteinExistence type="inferred from homology"/>
<dbReference type="SUPFAM" id="SSF101498">
    <property type="entry name" value="Anti-sigma factor FlgM"/>
    <property type="match status" value="1"/>
</dbReference>
<reference evidence="9 10" key="1">
    <citation type="submission" date="2021-03" db="EMBL/GenBank/DDBJ databases">
        <title>Antimicrobial resistance genes in bacteria isolated from Japanese honey, and their potential for conferring macrolide and lincosamide resistance in the American foulbrood pathogen Paenibacillus larvae.</title>
        <authorList>
            <person name="Okamoto M."/>
            <person name="Kumagai M."/>
            <person name="Kanamori H."/>
            <person name="Takamatsu D."/>
        </authorList>
    </citation>
    <scope>NUCLEOTIDE SEQUENCE [LARGE SCALE GENOMIC DNA]</scope>
    <source>
        <strain evidence="9 10">J15TS10</strain>
    </source>
</reference>
<evidence type="ECO:0000256" key="6">
    <source>
        <dbReference type="ARBA" id="ARBA00023163"/>
    </source>
</evidence>